<proteinExistence type="predicted"/>
<dbReference type="SUPFAM" id="SSF89447">
    <property type="entry name" value="AbrB/MazE/MraZ-like"/>
    <property type="match status" value="1"/>
</dbReference>
<name>A0A158JQY9_9BURK</name>
<dbReference type="AlphaFoldDB" id="A0A158JQY9"/>
<evidence type="ECO:0000313" key="1">
    <source>
        <dbReference type="EMBL" id="SAL71198.1"/>
    </source>
</evidence>
<dbReference type="Gene3D" id="2.10.260.10">
    <property type="match status" value="1"/>
</dbReference>
<organism evidence="1 2">
    <name type="scientific">Caballeronia arvi</name>
    <dbReference type="NCBI Taxonomy" id="1777135"/>
    <lineage>
        <taxon>Bacteria</taxon>
        <taxon>Pseudomonadati</taxon>
        <taxon>Pseudomonadota</taxon>
        <taxon>Betaproteobacteria</taxon>
        <taxon>Burkholderiales</taxon>
        <taxon>Burkholderiaceae</taxon>
        <taxon>Caballeronia</taxon>
    </lineage>
</organism>
<gene>
    <name evidence="1" type="ORF">AWB74_04198</name>
</gene>
<protein>
    <submittedName>
        <fullName evidence="1">Transcriptional regulator/antitoxin MazE</fullName>
    </submittedName>
</protein>
<accession>A0A158JQY9</accession>
<comment type="caution">
    <text evidence="1">The sequence shown here is derived from an EMBL/GenBank/DDBJ whole genome shotgun (WGS) entry which is preliminary data.</text>
</comment>
<dbReference type="InterPro" id="IPR037914">
    <property type="entry name" value="SpoVT-AbrB_sf"/>
</dbReference>
<keyword evidence="2" id="KW-1185">Reference proteome</keyword>
<dbReference type="RefSeq" id="WP_143749287.1">
    <property type="nucleotide sequence ID" value="NZ_FCOM02000018.1"/>
</dbReference>
<evidence type="ECO:0000313" key="2">
    <source>
        <dbReference type="Proteomes" id="UP000055019"/>
    </source>
</evidence>
<dbReference type="OrthoDB" id="9795766at2"/>
<dbReference type="Proteomes" id="UP000055019">
    <property type="component" value="Unassembled WGS sequence"/>
</dbReference>
<sequence>MKIFVQSFEDHVVLCLPQSLLEKARLQIGDALIVDVRPEGILLRPTRPKYSLEELIAKCDLHAPAPDGVDEWINVGTIGHELSLAR</sequence>
<dbReference type="EMBL" id="FCOM02000018">
    <property type="protein sequence ID" value="SAL71198.1"/>
    <property type="molecule type" value="Genomic_DNA"/>
</dbReference>
<reference evidence="1" key="1">
    <citation type="submission" date="2016-01" db="EMBL/GenBank/DDBJ databases">
        <authorList>
            <person name="Peeters C."/>
        </authorList>
    </citation>
    <scope>NUCLEOTIDE SEQUENCE [LARGE SCALE GENOMIC DNA]</scope>
    <source>
        <strain evidence="1">LMG 29317</strain>
    </source>
</reference>